<proteinExistence type="predicted"/>
<dbReference type="InterPro" id="IPR046733">
    <property type="entry name" value="DUF6625"/>
</dbReference>
<evidence type="ECO:0008006" key="3">
    <source>
        <dbReference type="Google" id="ProtNLM"/>
    </source>
</evidence>
<organism evidence="1 2">
    <name type="scientific">Parazoarcus communis</name>
    <dbReference type="NCBI Taxonomy" id="41977"/>
    <lineage>
        <taxon>Bacteria</taxon>
        <taxon>Pseudomonadati</taxon>
        <taxon>Pseudomonadota</taxon>
        <taxon>Betaproteobacteria</taxon>
        <taxon>Rhodocyclales</taxon>
        <taxon>Zoogloeaceae</taxon>
        <taxon>Parazoarcus</taxon>
    </lineage>
</organism>
<dbReference type="RefSeq" id="WP_108972531.1">
    <property type="nucleotide sequence ID" value="NZ_CP022188.1"/>
</dbReference>
<dbReference type="AlphaFoldDB" id="A0A2U8H0S9"/>
<gene>
    <name evidence="1" type="ORF">CEW87_09455</name>
</gene>
<dbReference type="EMBL" id="CP022188">
    <property type="protein sequence ID" value="AWI79579.1"/>
    <property type="molecule type" value="Genomic_DNA"/>
</dbReference>
<name>A0A2U8H0S9_9RHOO</name>
<protein>
    <recommendedName>
        <fullName evidence="3">Glycosyl transferase</fullName>
    </recommendedName>
</protein>
<dbReference type="Pfam" id="PF20330">
    <property type="entry name" value="DUF6625"/>
    <property type="match status" value="1"/>
</dbReference>
<dbReference type="Proteomes" id="UP000244902">
    <property type="component" value="Chromosome"/>
</dbReference>
<evidence type="ECO:0000313" key="1">
    <source>
        <dbReference type="EMBL" id="AWI79579.1"/>
    </source>
</evidence>
<sequence length="307" mass="35780">MSAALQAPPSLCFVIPYFGRWPFWMPFFLESCRANPSIDWLLFSDCGQVEHCPPNVRIVDIGYDAYCARVTRALGIEFAPQNPYKLCDLKPALGYIHEEELRRYDFWAFGDLDLVFGDLRAYFTPERLAHKDLLSTHRRRVSGHCCLLRNTKRMREAFFRIRDWRTLFSDQKHHALDEGAFSRIFIRHKNWPDWLFRLAAQANPWYRRAEFVEAFSTPNAKVPWIDGGFEFPQRWFWDHGVLSNDRDVGRTFPYFHFVVWKNSMRNICEGVSNESCAEIASAKCWMIDLHGFHSAGSASADDTGGSE</sequence>
<reference evidence="1 2" key="1">
    <citation type="submission" date="2017-06" db="EMBL/GenBank/DDBJ databases">
        <title>Azoarcus sp. TSNA42 complete genome sequence.</title>
        <authorList>
            <person name="Woo J.-H."/>
            <person name="Kim H.-S."/>
        </authorList>
    </citation>
    <scope>NUCLEOTIDE SEQUENCE [LARGE SCALE GENOMIC DNA]</scope>
    <source>
        <strain evidence="1 2">TSNA42</strain>
    </source>
</reference>
<dbReference type="OrthoDB" id="1910631at2"/>
<accession>A0A2U8H0S9</accession>
<evidence type="ECO:0000313" key="2">
    <source>
        <dbReference type="Proteomes" id="UP000244902"/>
    </source>
</evidence>